<evidence type="ECO:0000259" key="1">
    <source>
        <dbReference type="Pfam" id="PF14478"/>
    </source>
</evidence>
<evidence type="ECO:0000313" key="2">
    <source>
        <dbReference type="EMBL" id="VCX38514.1"/>
    </source>
</evidence>
<dbReference type="GO" id="GO:0031419">
    <property type="term" value="F:cobalamin binding"/>
    <property type="evidence" value="ECO:0007669"/>
    <property type="project" value="TreeGrafter"/>
</dbReference>
<evidence type="ECO:0000313" key="3">
    <source>
        <dbReference type="Proteomes" id="UP000269945"/>
    </source>
</evidence>
<dbReference type="GO" id="GO:0005615">
    <property type="term" value="C:extracellular space"/>
    <property type="evidence" value="ECO:0007669"/>
    <property type="project" value="TreeGrafter"/>
</dbReference>
<dbReference type="AlphaFoldDB" id="A0A9X9M7B2"/>
<accession>A0A9X9M7B2</accession>
<protein>
    <recommendedName>
        <fullName evidence="1">Transcobalamin-like C-terminal domain-containing protein</fullName>
    </recommendedName>
</protein>
<proteinExistence type="predicted"/>
<dbReference type="Gene3D" id="2.170.130.30">
    <property type="match status" value="1"/>
</dbReference>
<feature type="domain" description="Transcobalamin-like C-terminal" evidence="1">
    <location>
        <begin position="49"/>
        <end position="125"/>
    </location>
</feature>
<dbReference type="GO" id="GO:0015889">
    <property type="term" value="P:cobalamin transport"/>
    <property type="evidence" value="ECO:0007669"/>
    <property type="project" value="TreeGrafter"/>
</dbReference>
<dbReference type="EMBL" id="CYRY02043861">
    <property type="protein sequence ID" value="VCX38514.1"/>
    <property type="molecule type" value="Genomic_DNA"/>
</dbReference>
<dbReference type="InterPro" id="IPR051588">
    <property type="entry name" value="Cobalamin_Transport"/>
</dbReference>
<dbReference type="PANTHER" id="PTHR10559:SF13">
    <property type="entry name" value="TRANSCOBALAMIN-1"/>
    <property type="match status" value="1"/>
</dbReference>
<keyword evidence="3" id="KW-1185">Reference proteome</keyword>
<comment type="caution">
    <text evidence="2">The sequence shown here is derived from an EMBL/GenBank/DDBJ whole genome shotgun (WGS) entry which is preliminary data.</text>
</comment>
<name>A0A9X9M7B2_GULGU</name>
<gene>
    <name evidence="2" type="ORF">BN2614_LOCUS3</name>
</gene>
<sequence length="127" mass="14321">MFLPDSFHISTQEPIISVTPAVSPSQIQVNYSVVIDNRKDRIVVSVTDGSVFLNVMEQAQKENPTLFRFKTKETAWGPYIISVQGIKASTNDRTYWELRSNGEHLNQGAGSYVVHAGDDLEVRWSTY</sequence>
<organism evidence="2 3">
    <name type="scientific">Gulo gulo</name>
    <name type="common">Wolverine</name>
    <name type="synonym">Gluton</name>
    <dbReference type="NCBI Taxonomy" id="48420"/>
    <lineage>
        <taxon>Eukaryota</taxon>
        <taxon>Metazoa</taxon>
        <taxon>Chordata</taxon>
        <taxon>Craniata</taxon>
        <taxon>Vertebrata</taxon>
        <taxon>Euteleostomi</taxon>
        <taxon>Mammalia</taxon>
        <taxon>Eutheria</taxon>
        <taxon>Laurasiatheria</taxon>
        <taxon>Carnivora</taxon>
        <taxon>Caniformia</taxon>
        <taxon>Musteloidea</taxon>
        <taxon>Mustelidae</taxon>
        <taxon>Guloninae</taxon>
        <taxon>Gulo</taxon>
    </lineage>
</organism>
<dbReference type="Pfam" id="PF14478">
    <property type="entry name" value="DUF4430"/>
    <property type="match status" value="1"/>
</dbReference>
<dbReference type="PANTHER" id="PTHR10559">
    <property type="entry name" value="TRANSCOBALAMIN-1/GASTRIC INTRINSIC FACTOR"/>
    <property type="match status" value="1"/>
</dbReference>
<dbReference type="Proteomes" id="UP000269945">
    <property type="component" value="Unassembled WGS sequence"/>
</dbReference>
<dbReference type="InterPro" id="IPR027954">
    <property type="entry name" value="Transcobalamin-like_C"/>
</dbReference>
<reference evidence="2 3" key="1">
    <citation type="submission" date="2018-10" db="EMBL/GenBank/DDBJ databases">
        <authorList>
            <person name="Ekblom R."/>
            <person name="Jareborg N."/>
        </authorList>
    </citation>
    <scope>NUCLEOTIDE SEQUENCE [LARGE SCALE GENOMIC DNA]</scope>
    <source>
        <tissue evidence="2">Muscle</tissue>
    </source>
</reference>